<dbReference type="GO" id="GO:0016787">
    <property type="term" value="F:hydrolase activity"/>
    <property type="evidence" value="ECO:0007669"/>
    <property type="project" value="UniProtKB-KW"/>
</dbReference>
<dbReference type="PANTHER" id="PTHR10161">
    <property type="entry name" value="TARTRATE-RESISTANT ACID PHOSPHATASE TYPE 5"/>
    <property type="match status" value="1"/>
</dbReference>
<dbReference type="Proteomes" id="UP001055712">
    <property type="component" value="Unassembled WGS sequence"/>
</dbReference>
<evidence type="ECO:0000313" key="5">
    <source>
        <dbReference type="Proteomes" id="UP001055712"/>
    </source>
</evidence>
<sequence>MLAVSITGVDGPDRHLAVPAGPSLVTAANPVPSWTIIGAKQISKAAASWTSVAVDVNNAPCVAYSDSLTNLTVRRYFGPDAGWRNLGPSSIHPGTSTYLSLAQAPGGVNHVAYRGNSGKITVLKYNFQKNIWTELGPPRFSPGGASFISLAFDSKGTAFVIYSDEALGKRATVQKFDGTKWVLVGPRGLSADAATDTRIAIGPNDVPVIAYADATKGGRATVRKLSGASWALMGPMGFTTNKVSSIVLRINSLNRPVIGYIDYAPASPTKPKATASRWTGTAWTKLPTAGTVATASLPRNAVSLSLDSAGVPYLVFSDGATGVNGKFTMKKYTSGIAWTPVGKSGPIGGYARYLDVAVDNDDAPVVVFSDAAALNKTTVASWKNPLMSFMALGDWGRGGNAPQKATAALMAGAAGRGMIPEFIISTGDNFYPSGLTSANDPQFASSFKNVYSAPALKNIQWELVLGNHDNCDGAVGCPNCKNSPSFQLSDNIGKLDPRFRAHRTSFLEDLGGGKIAIFFIDTSPFIKQYRTTSWSKCPGGIQTQNNAANLALLDSLLANSFATWKIVIGHHPPNSNGDHGNNPDIIAAIEPILTKHKVQAYFAGHDHNLEHLRKKVTSTYTYDTIVTGGGSSLSGGPKGTANSLKFLPANGFAWASFFDDELLVDFYTVQGGNSSSPTYTARIPRKP</sequence>
<evidence type="ECO:0000256" key="1">
    <source>
        <dbReference type="ARBA" id="ARBA00022729"/>
    </source>
</evidence>
<dbReference type="Gene3D" id="3.60.21.10">
    <property type="match status" value="1"/>
</dbReference>
<accession>A0A9D4TUN1</accession>
<name>A0A9D4TUN1_CHLVU</name>
<gene>
    <name evidence="4" type="ORF">D9Q98_003010</name>
</gene>
<dbReference type="AlphaFoldDB" id="A0A9D4TUN1"/>
<organism evidence="4 5">
    <name type="scientific">Chlorella vulgaris</name>
    <name type="common">Green alga</name>
    <dbReference type="NCBI Taxonomy" id="3077"/>
    <lineage>
        <taxon>Eukaryota</taxon>
        <taxon>Viridiplantae</taxon>
        <taxon>Chlorophyta</taxon>
        <taxon>core chlorophytes</taxon>
        <taxon>Trebouxiophyceae</taxon>
        <taxon>Chlorellales</taxon>
        <taxon>Chlorellaceae</taxon>
        <taxon>Chlorella clade</taxon>
        <taxon>Chlorella</taxon>
    </lineage>
</organism>
<dbReference type="Gene3D" id="2.120.10.70">
    <property type="entry name" value="Fucose-specific lectin"/>
    <property type="match status" value="1"/>
</dbReference>
<comment type="caution">
    <text evidence="4">The sequence shown here is derived from an EMBL/GenBank/DDBJ whole genome shotgun (WGS) entry which is preliminary data.</text>
</comment>
<dbReference type="SUPFAM" id="SSF56300">
    <property type="entry name" value="Metallo-dependent phosphatases"/>
    <property type="match status" value="1"/>
</dbReference>
<dbReference type="EMBL" id="SIDB01000003">
    <property type="protein sequence ID" value="KAI3434956.1"/>
    <property type="molecule type" value="Genomic_DNA"/>
</dbReference>
<dbReference type="InterPro" id="IPR051558">
    <property type="entry name" value="Metallophosphoesterase_PAP"/>
</dbReference>
<evidence type="ECO:0000259" key="3">
    <source>
        <dbReference type="Pfam" id="PF00149"/>
    </source>
</evidence>
<dbReference type="OrthoDB" id="411211at2759"/>
<proteinExistence type="predicted"/>
<protein>
    <recommendedName>
        <fullName evidence="3">Calcineurin-like phosphoesterase domain-containing protein</fullName>
    </recommendedName>
</protein>
<dbReference type="InterPro" id="IPR029052">
    <property type="entry name" value="Metallo-depent_PP-like"/>
</dbReference>
<evidence type="ECO:0000313" key="4">
    <source>
        <dbReference type="EMBL" id="KAI3434956.1"/>
    </source>
</evidence>
<keyword evidence="5" id="KW-1185">Reference proteome</keyword>
<feature type="domain" description="Calcineurin-like phosphoesterase" evidence="3">
    <location>
        <begin position="387"/>
        <end position="608"/>
    </location>
</feature>
<keyword evidence="1" id="KW-0732">Signal</keyword>
<dbReference type="InterPro" id="IPR004843">
    <property type="entry name" value="Calcineurin-like_PHP"/>
</dbReference>
<dbReference type="PANTHER" id="PTHR10161:SF14">
    <property type="entry name" value="TARTRATE-RESISTANT ACID PHOSPHATASE TYPE 5"/>
    <property type="match status" value="1"/>
</dbReference>
<dbReference type="Pfam" id="PF00149">
    <property type="entry name" value="Metallophos"/>
    <property type="match status" value="1"/>
</dbReference>
<dbReference type="SUPFAM" id="SSF89372">
    <property type="entry name" value="Fucose-specific lectin"/>
    <property type="match status" value="1"/>
</dbReference>
<reference evidence="4" key="1">
    <citation type="journal article" date="2019" name="Plant J.">
        <title>Chlorella vulgaris genome assembly and annotation reveals the molecular basis for metabolic acclimation to high light conditions.</title>
        <authorList>
            <person name="Cecchin M."/>
            <person name="Marcolungo L."/>
            <person name="Rossato M."/>
            <person name="Girolomoni L."/>
            <person name="Cosentino E."/>
            <person name="Cuine S."/>
            <person name="Li-Beisson Y."/>
            <person name="Delledonne M."/>
            <person name="Ballottari M."/>
        </authorList>
    </citation>
    <scope>NUCLEOTIDE SEQUENCE</scope>
    <source>
        <strain evidence="4">211/11P</strain>
    </source>
</reference>
<evidence type="ECO:0000256" key="2">
    <source>
        <dbReference type="ARBA" id="ARBA00022801"/>
    </source>
</evidence>
<keyword evidence="2" id="KW-0378">Hydrolase</keyword>
<reference evidence="4" key="2">
    <citation type="submission" date="2020-11" db="EMBL/GenBank/DDBJ databases">
        <authorList>
            <person name="Cecchin M."/>
            <person name="Marcolungo L."/>
            <person name="Rossato M."/>
            <person name="Girolomoni L."/>
            <person name="Cosentino E."/>
            <person name="Cuine S."/>
            <person name="Li-Beisson Y."/>
            <person name="Delledonne M."/>
            <person name="Ballottari M."/>
        </authorList>
    </citation>
    <scope>NUCLEOTIDE SEQUENCE</scope>
    <source>
        <strain evidence="4">211/11P</strain>
        <tissue evidence="4">Whole cell</tissue>
    </source>
</reference>